<evidence type="ECO:0000313" key="2">
    <source>
        <dbReference type="Proteomes" id="UP000054662"/>
    </source>
</evidence>
<dbReference type="Proteomes" id="UP000054662">
    <property type="component" value="Unassembled WGS sequence"/>
</dbReference>
<dbReference type="STRING" id="45076.Lwor_1358"/>
<organism evidence="1 2">
    <name type="scientific">Legionella worsleiensis</name>
    <dbReference type="NCBI Taxonomy" id="45076"/>
    <lineage>
        <taxon>Bacteria</taxon>
        <taxon>Pseudomonadati</taxon>
        <taxon>Pseudomonadota</taxon>
        <taxon>Gammaproteobacteria</taxon>
        <taxon>Legionellales</taxon>
        <taxon>Legionellaceae</taxon>
        <taxon>Legionella</taxon>
    </lineage>
</organism>
<dbReference type="PATRIC" id="fig|45076.6.peg.1478"/>
<dbReference type="AlphaFoldDB" id="A0A0W1AEZ5"/>
<comment type="caution">
    <text evidence="1">The sequence shown here is derived from an EMBL/GenBank/DDBJ whole genome shotgun (WGS) entry which is preliminary data.</text>
</comment>
<proteinExistence type="predicted"/>
<protein>
    <submittedName>
        <fullName evidence="1">Uncharacterized protein</fullName>
    </submittedName>
</protein>
<name>A0A0W1AEZ5_9GAMM</name>
<accession>A0A0W1AEZ5</accession>
<dbReference type="EMBL" id="LNZC01000012">
    <property type="protein sequence ID" value="KTD79844.1"/>
    <property type="molecule type" value="Genomic_DNA"/>
</dbReference>
<evidence type="ECO:0000313" key="1">
    <source>
        <dbReference type="EMBL" id="KTD79844.1"/>
    </source>
</evidence>
<keyword evidence="2" id="KW-1185">Reference proteome</keyword>
<reference evidence="1 2" key="1">
    <citation type="submission" date="2015-11" db="EMBL/GenBank/DDBJ databases">
        <title>Genomic analysis of 38 Legionella species identifies large and diverse effector repertoires.</title>
        <authorList>
            <person name="Burstein D."/>
            <person name="Amaro F."/>
            <person name="Zusman T."/>
            <person name="Lifshitz Z."/>
            <person name="Cohen O."/>
            <person name="Gilbert J.A."/>
            <person name="Pupko T."/>
            <person name="Shuman H.A."/>
            <person name="Segal G."/>
        </authorList>
    </citation>
    <scope>NUCLEOTIDE SEQUENCE [LARGE SCALE GENOMIC DNA]</scope>
    <source>
        <strain evidence="1 2">ATCC 49508</strain>
    </source>
</reference>
<dbReference type="RefSeq" id="WP_058493162.1">
    <property type="nucleotide sequence ID" value="NZ_CBCRUR010000001.1"/>
</dbReference>
<sequence length="546" mass="63633">MTKQPELLHRLIAEMATLIERDDDPDPQLYALFFQHPEYALDLIDLLNNLDEEHVHQGPSVYSACVFALDICVAQLQAALDAHNKATSKPLNQLMNHLADVIQTQKHSLSFWLPVLNAFYEVHVELTQKLKDAYFDLASQEDDQDYDSDPVSHLDSIRDLIHELSDLSIFDIAENFFAQSYAMPADFFADLIIDLYNIDEGHDIALLTLLHPKADVREIAVLTLDQLMDQVTLTSESLSRLQVIKYWYPDRYHTFFDRWIKIQRKKGVVFAAEPEPVQMVIKATEVDGTGSQGIFVHIRKNRKNRLCGLLLKYEMGIKDSWITPFIPSQEVTDYYKQAFAENVTLREVDTSYLQQMVEHFLAITIEKGEIPYLHFLEIQELSGLRLRPNKLDLTYLFDKLSVQITPFTEEVIEESLQRSKSWLKSKQFTESWYIENPLIDKIVNHNSSFVDGVKVCRLADAMDAVFVEEMELHREKWQFHFLWIALWVKAKSRKNEKIWQDSFLIAYTIHEGRPLKDIPVMREICHQTVINSVETMQDRRTHLSQE</sequence>
<gene>
    <name evidence="1" type="ORF">Lwor_1358</name>
</gene>
<dbReference type="OrthoDB" id="5650953at2"/>